<reference evidence="9" key="1">
    <citation type="submission" date="2023-07" db="EMBL/GenBank/DDBJ databases">
        <title>Chryseobacterium sp. strain PBS4-4 Genome sequencing and assembly.</title>
        <authorList>
            <person name="Jung Y."/>
        </authorList>
    </citation>
    <scope>NUCLEOTIDE SEQUENCE [LARGE SCALE GENOMIC DNA]</scope>
    <source>
        <strain evidence="9">PBS4-4</strain>
    </source>
</reference>
<comment type="cofactor">
    <cofactor evidence="1">
        <name>Fe cation</name>
        <dbReference type="ChEBI" id="CHEBI:24875"/>
    </cofactor>
</comment>
<dbReference type="RefSeq" id="WP_263004199.1">
    <property type="nucleotide sequence ID" value="NZ_JAOTEM010000004.1"/>
</dbReference>
<protein>
    <submittedName>
        <fullName evidence="8">Rieske 2Fe-2S domain-containing protein</fullName>
    </submittedName>
</protein>
<dbReference type="SUPFAM" id="SSF50022">
    <property type="entry name" value="ISP domain"/>
    <property type="match status" value="1"/>
</dbReference>
<evidence type="ECO:0000256" key="4">
    <source>
        <dbReference type="ARBA" id="ARBA00023002"/>
    </source>
</evidence>
<evidence type="ECO:0000256" key="1">
    <source>
        <dbReference type="ARBA" id="ARBA00001962"/>
    </source>
</evidence>
<evidence type="ECO:0000256" key="2">
    <source>
        <dbReference type="ARBA" id="ARBA00022714"/>
    </source>
</evidence>
<name>A0ABT2W901_9FLAO</name>
<dbReference type="Gene3D" id="2.102.10.10">
    <property type="entry name" value="Rieske [2Fe-2S] iron-sulphur domain"/>
    <property type="match status" value="1"/>
</dbReference>
<gene>
    <name evidence="8" type="ORF">NZ698_15970</name>
</gene>
<dbReference type="InterPro" id="IPR015879">
    <property type="entry name" value="Ring_hydroxy_dOase_asu_C_dom"/>
</dbReference>
<evidence type="ECO:0000313" key="9">
    <source>
        <dbReference type="Proteomes" id="UP001208649"/>
    </source>
</evidence>
<dbReference type="SUPFAM" id="SSF55961">
    <property type="entry name" value="Bet v1-like"/>
    <property type="match status" value="1"/>
</dbReference>
<dbReference type="InterPro" id="IPR001663">
    <property type="entry name" value="Rng_hydr_dOase-A"/>
</dbReference>
<feature type="domain" description="Rieske" evidence="7">
    <location>
        <begin position="25"/>
        <end position="131"/>
    </location>
</feature>
<keyword evidence="5" id="KW-0408">Iron</keyword>
<dbReference type="PROSITE" id="PS51296">
    <property type="entry name" value="RIESKE"/>
    <property type="match status" value="1"/>
</dbReference>
<keyword evidence="4" id="KW-0560">Oxidoreductase</keyword>
<dbReference type="Pfam" id="PF00848">
    <property type="entry name" value="Ring_hydroxyl_A"/>
    <property type="match status" value="1"/>
</dbReference>
<organism evidence="8 9">
    <name type="scientific">Chryseobacterium edaphi</name>
    <dbReference type="NCBI Taxonomy" id="2976532"/>
    <lineage>
        <taxon>Bacteria</taxon>
        <taxon>Pseudomonadati</taxon>
        <taxon>Bacteroidota</taxon>
        <taxon>Flavobacteriia</taxon>
        <taxon>Flavobacteriales</taxon>
        <taxon>Weeksellaceae</taxon>
        <taxon>Chryseobacterium group</taxon>
        <taxon>Chryseobacterium</taxon>
    </lineage>
</organism>
<dbReference type="PRINTS" id="PR00090">
    <property type="entry name" value="RNGDIOXGNASE"/>
</dbReference>
<dbReference type="Gene3D" id="3.90.380.10">
    <property type="entry name" value="Naphthalene 1,2-dioxygenase Alpha Subunit, Chain A, domain 1"/>
    <property type="match status" value="1"/>
</dbReference>
<evidence type="ECO:0000259" key="7">
    <source>
        <dbReference type="PROSITE" id="PS51296"/>
    </source>
</evidence>
<accession>A0ABT2W901</accession>
<dbReference type="InterPro" id="IPR036922">
    <property type="entry name" value="Rieske_2Fe-2S_sf"/>
</dbReference>
<comment type="caution">
    <text evidence="8">The sequence shown here is derived from an EMBL/GenBank/DDBJ whole genome shotgun (WGS) entry which is preliminary data.</text>
</comment>
<proteinExistence type="predicted"/>
<dbReference type="PANTHER" id="PTHR43756">
    <property type="entry name" value="CHOLINE MONOOXYGENASE, CHLOROPLASTIC"/>
    <property type="match status" value="1"/>
</dbReference>
<keyword evidence="2" id="KW-0001">2Fe-2S</keyword>
<keyword evidence="9" id="KW-1185">Reference proteome</keyword>
<dbReference type="EMBL" id="JAOTEM010000004">
    <property type="protein sequence ID" value="MCU7618693.1"/>
    <property type="molecule type" value="Genomic_DNA"/>
</dbReference>
<evidence type="ECO:0000256" key="3">
    <source>
        <dbReference type="ARBA" id="ARBA00022723"/>
    </source>
</evidence>
<keyword evidence="6" id="KW-0411">Iron-sulfur</keyword>
<evidence type="ECO:0000313" key="8">
    <source>
        <dbReference type="EMBL" id="MCU7618693.1"/>
    </source>
</evidence>
<sequence length="363" mass="42091">MIKNINYTDENVLQQEQDTIFHKSWFFVGLSDKLQNKNDYITYRCGSVSLFVQNFGEELKCFSNICLHRFNNIHTGNEGNGHLICSYHNWVYDDSGSPMVRSACLKEELASCSRPKLEQYEVAICGKFIFVKVNKEDLTSLDKHLGSFYDKLIELSSFFDDIINNETLVLDHKANWKLLVENVLECYHCSSVHKETLVPIGIGGKKPENHYCESGHDKVDYPIRTTALQTEREAKLSFLTKTQYSHKSLQHWYIFPNLFISSTAGNLFYIGKLSPERSDYTKLYAEFVKPKYTELTKKEGMLLNAYAQASLDSSTRVIFEDRAILEDIQKNLSIIPEQKQIFGEEEFRIESFHKNINNIINYK</sequence>
<evidence type="ECO:0000256" key="6">
    <source>
        <dbReference type="ARBA" id="ARBA00023014"/>
    </source>
</evidence>
<evidence type="ECO:0000256" key="5">
    <source>
        <dbReference type="ARBA" id="ARBA00023004"/>
    </source>
</evidence>
<dbReference type="PANTHER" id="PTHR43756:SF5">
    <property type="entry name" value="CHOLINE MONOOXYGENASE, CHLOROPLASTIC"/>
    <property type="match status" value="1"/>
</dbReference>
<dbReference type="Pfam" id="PF00355">
    <property type="entry name" value="Rieske"/>
    <property type="match status" value="1"/>
</dbReference>
<keyword evidence="3" id="KW-0479">Metal-binding</keyword>
<dbReference type="CDD" id="cd00680">
    <property type="entry name" value="RHO_alpha_C"/>
    <property type="match status" value="1"/>
</dbReference>
<dbReference type="Proteomes" id="UP001208649">
    <property type="component" value="Unassembled WGS sequence"/>
</dbReference>
<dbReference type="InterPro" id="IPR017941">
    <property type="entry name" value="Rieske_2Fe-2S"/>
</dbReference>